<comment type="caution">
    <text evidence="3">The sequence shown here is derived from an EMBL/GenBank/DDBJ whole genome shotgun (WGS) entry which is preliminary data.</text>
</comment>
<sequence length="169" mass="18932">MKRLSIRALFLSLAAATVPVANAEPVAATSIDPKELSSKVWQTTAVYEENDRSHNVIERYPGVVGISIWDAASNRFEYFDPSTGQSRLSQGGAGYFFITGDKRYQINVFDGGGKALVRRLEILNRQEFTYSRVVPQNMTSGSREVRIYVVHTPYAGPFKIRFSEKHPTP</sequence>
<dbReference type="EMBL" id="JBHTBU010000001">
    <property type="protein sequence ID" value="MFC7287404.1"/>
    <property type="molecule type" value="Genomic_DNA"/>
</dbReference>
<gene>
    <name evidence="3" type="ORF">ACFQPC_05075</name>
</gene>
<dbReference type="Proteomes" id="UP001596542">
    <property type="component" value="Unassembled WGS sequence"/>
</dbReference>
<accession>A0ABW2I8R3</accession>
<feature type="chain" id="PRO_5046714570" evidence="1">
    <location>
        <begin position="24"/>
        <end position="169"/>
    </location>
</feature>
<reference evidence="4" key="1">
    <citation type="journal article" date="2019" name="Int. J. Syst. Evol. Microbiol.">
        <title>The Global Catalogue of Microorganisms (GCM) 10K type strain sequencing project: providing services to taxonomists for standard genome sequencing and annotation.</title>
        <authorList>
            <consortium name="The Broad Institute Genomics Platform"/>
            <consortium name="The Broad Institute Genome Sequencing Center for Infectious Disease"/>
            <person name="Wu L."/>
            <person name="Ma J."/>
        </authorList>
    </citation>
    <scope>NUCLEOTIDE SEQUENCE [LARGE SCALE GENOMIC DNA]</scope>
    <source>
        <strain evidence="4">KACC 12508</strain>
    </source>
</reference>
<organism evidence="3 4">
    <name type="scientific">Herminiimonas glaciei</name>
    <dbReference type="NCBI Taxonomy" id="523788"/>
    <lineage>
        <taxon>Bacteria</taxon>
        <taxon>Pseudomonadati</taxon>
        <taxon>Pseudomonadota</taxon>
        <taxon>Betaproteobacteria</taxon>
        <taxon>Burkholderiales</taxon>
        <taxon>Oxalobacteraceae</taxon>
        <taxon>Herminiimonas</taxon>
    </lineage>
</organism>
<dbReference type="Gene3D" id="2.40.128.540">
    <property type="entry name" value="Domain of unknown function DUF4822"/>
    <property type="match status" value="1"/>
</dbReference>
<evidence type="ECO:0000313" key="4">
    <source>
        <dbReference type="Proteomes" id="UP001596542"/>
    </source>
</evidence>
<dbReference type="InterPro" id="IPR032247">
    <property type="entry name" value="DUF4822"/>
</dbReference>
<protein>
    <submittedName>
        <fullName evidence="3">DUF4822 domain-containing protein</fullName>
    </submittedName>
</protein>
<proteinExistence type="predicted"/>
<dbReference type="RefSeq" id="WP_382270544.1">
    <property type="nucleotide sequence ID" value="NZ_JBHTBU010000001.1"/>
</dbReference>
<evidence type="ECO:0000259" key="2">
    <source>
        <dbReference type="Pfam" id="PF16103"/>
    </source>
</evidence>
<dbReference type="Pfam" id="PF16103">
    <property type="entry name" value="DUF4822"/>
    <property type="match status" value="1"/>
</dbReference>
<feature type="signal peptide" evidence="1">
    <location>
        <begin position="1"/>
        <end position="23"/>
    </location>
</feature>
<name>A0ABW2I8R3_9BURK</name>
<keyword evidence="1" id="KW-0732">Signal</keyword>
<evidence type="ECO:0000256" key="1">
    <source>
        <dbReference type="SAM" id="SignalP"/>
    </source>
</evidence>
<feature type="domain" description="DUF4822" evidence="2">
    <location>
        <begin position="35"/>
        <end position="162"/>
    </location>
</feature>
<keyword evidence="4" id="KW-1185">Reference proteome</keyword>
<evidence type="ECO:0000313" key="3">
    <source>
        <dbReference type="EMBL" id="MFC7287404.1"/>
    </source>
</evidence>